<dbReference type="InterPro" id="IPR017703">
    <property type="entry name" value="YgfZ/GCV_T_CS"/>
</dbReference>
<organism evidence="2 3">
    <name type="scientific">Novilysobacter erysipheiresistens</name>
    <dbReference type="NCBI Taxonomy" id="1749332"/>
    <lineage>
        <taxon>Bacteria</taxon>
        <taxon>Pseudomonadati</taxon>
        <taxon>Pseudomonadota</taxon>
        <taxon>Gammaproteobacteria</taxon>
        <taxon>Lysobacterales</taxon>
        <taxon>Lysobacteraceae</taxon>
        <taxon>Novilysobacter</taxon>
    </lineage>
</organism>
<reference evidence="2 3" key="1">
    <citation type="journal article" date="2016" name="Int. J. Syst. Evol. Microbiol.">
        <title>Lysobacter erysipheiresistens sp. nov., an antagonist of powdery mildew, isolated from tobacco-cultivated soil.</title>
        <authorList>
            <person name="Xie B."/>
            <person name="Li T."/>
            <person name="Lin X."/>
            <person name="Wang C.J."/>
            <person name="Chen Y.J."/>
            <person name="Liu W.J."/>
            <person name="Zhao Z.W."/>
        </authorList>
    </citation>
    <scope>NUCLEOTIDE SEQUENCE [LARGE SCALE GENOMIC DNA]</scope>
    <source>
        <strain evidence="2 3">RS-LYSO-3</strain>
    </source>
</reference>
<dbReference type="PANTHER" id="PTHR22602:SF0">
    <property type="entry name" value="TRANSFERASE CAF17, MITOCHONDRIAL-RELATED"/>
    <property type="match status" value="1"/>
</dbReference>
<evidence type="ECO:0000313" key="2">
    <source>
        <dbReference type="EMBL" id="MEG3184812.1"/>
    </source>
</evidence>
<dbReference type="EMBL" id="JAXGFP010000006">
    <property type="protein sequence ID" value="MEG3184812.1"/>
    <property type="molecule type" value="Genomic_DNA"/>
</dbReference>
<dbReference type="InterPro" id="IPR045179">
    <property type="entry name" value="YgfZ/GcvT"/>
</dbReference>
<name>A0ABU7Z0P6_9GAMM</name>
<dbReference type="RefSeq" id="WP_332617683.1">
    <property type="nucleotide sequence ID" value="NZ_JAXGFP010000006.1"/>
</dbReference>
<dbReference type="SUPFAM" id="SSF103025">
    <property type="entry name" value="Folate-binding domain"/>
    <property type="match status" value="1"/>
</dbReference>
<accession>A0ABU7Z0P6</accession>
<dbReference type="InterPro" id="IPR027266">
    <property type="entry name" value="TrmE/GcvT-like"/>
</dbReference>
<keyword evidence="3" id="KW-1185">Reference proteome</keyword>
<dbReference type="Gene3D" id="3.30.1360.120">
    <property type="entry name" value="Probable tRNA modification gtpase trme, domain 1"/>
    <property type="match status" value="1"/>
</dbReference>
<keyword evidence="1" id="KW-0809">Transit peptide</keyword>
<sequence>MHDKSPAPANPMFALSGQHLIAMDGRDAAAFAQAQFMNDLNGLQPGQWHWNGWLTPKGRVLALFALLKWSEQRVWLLVPDADAIALAEGLKRFLFRSKVAIEVRDDLQVAGAFAPPATAKGNAFSGDENSSVELDMGAEGGARCLRIMPRRQPSGACAVLEEPGEIARWKSFDLEHGLPRLPASQVEHWTPQQLSLDRLHGFSVKKGCYPGQEIVARTHFLGKAKRGLALLEGDEPMTPGNEVRNSDAALGPVIASADADGRHIALAVLPLEREASALVVDSQPVREGALKAGLAR</sequence>
<dbReference type="NCBIfam" id="TIGR03317">
    <property type="entry name" value="ygfZ_signature"/>
    <property type="match status" value="1"/>
</dbReference>
<dbReference type="Gene3D" id="2.40.30.160">
    <property type="match status" value="1"/>
</dbReference>
<proteinExistence type="predicted"/>
<dbReference type="Proteomes" id="UP001355056">
    <property type="component" value="Unassembled WGS sequence"/>
</dbReference>
<evidence type="ECO:0000313" key="3">
    <source>
        <dbReference type="Proteomes" id="UP001355056"/>
    </source>
</evidence>
<comment type="caution">
    <text evidence="2">The sequence shown here is derived from an EMBL/GenBank/DDBJ whole genome shotgun (WGS) entry which is preliminary data.</text>
</comment>
<evidence type="ECO:0000256" key="1">
    <source>
        <dbReference type="ARBA" id="ARBA00022946"/>
    </source>
</evidence>
<dbReference type="PANTHER" id="PTHR22602">
    <property type="entry name" value="TRANSFERASE CAF17, MITOCHONDRIAL-RELATED"/>
    <property type="match status" value="1"/>
</dbReference>
<gene>
    <name evidence="2" type="ORF">SNE34_12435</name>
</gene>
<protein>
    <submittedName>
        <fullName evidence="2">Folate-binding protein</fullName>
    </submittedName>
</protein>